<dbReference type="HAMAP" id="MF_01348">
    <property type="entry name" value="Ycf48"/>
    <property type="match status" value="1"/>
</dbReference>
<evidence type="ECO:0000256" key="2">
    <source>
        <dbReference type="ARBA" id="ARBA00022729"/>
    </source>
</evidence>
<evidence type="ECO:0000256" key="5">
    <source>
        <dbReference type="PIRNR" id="PIRNR017875"/>
    </source>
</evidence>
<gene>
    <name evidence="4" type="primary">ycf48</name>
    <name evidence="7" type="ORF">NIES593_09230</name>
</gene>
<evidence type="ECO:0000313" key="8">
    <source>
        <dbReference type="Proteomes" id="UP000186868"/>
    </source>
</evidence>
<name>A0A1U7HJT0_9CYAN</name>
<evidence type="ECO:0000259" key="6">
    <source>
        <dbReference type="Pfam" id="PF14870"/>
    </source>
</evidence>
<evidence type="ECO:0000256" key="4">
    <source>
        <dbReference type="HAMAP-Rule" id="MF_01348"/>
    </source>
</evidence>
<keyword evidence="4" id="KW-0793">Thylakoid</keyword>
<comment type="function">
    <text evidence="4">A factor required for optimal assembly of photosystem II (PSII), acting in the early stages of PSII assembly. Also plays a role in replacement of photodamaged D1 (psbA). Assists YidC in synthesis of chlorophyll-binding proteins.</text>
</comment>
<dbReference type="RefSeq" id="WP_073599298.1">
    <property type="nucleotide sequence ID" value="NZ_MRCB01000008.1"/>
</dbReference>
<organism evidence="7 8">
    <name type="scientific">Hydrococcus rivularis NIES-593</name>
    <dbReference type="NCBI Taxonomy" id="1921803"/>
    <lineage>
        <taxon>Bacteria</taxon>
        <taxon>Bacillati</taxon>
        <taxon>Cyanobacteriota</taxon>
        <taxon>Cyanophyceae</taxon>
        <taxon>Pleurocapsales</taxon>
        <taxon>Hydrococcaceae</taxon>
        <taxon>Hydrococcus</taxon>
    </lineage>
</organism>
<dbReference type="Gene3D" id="2.130.10.10">
    <property type="entry name" value="YVTN repeat-like/Quinoprotein amine dehydrogenase"/>
    <property type="match status" value="2"/>
</dbReference>
<dbReference type="PIRSF" id="PIRSF017875">
    <property type="entry name" value="PSII_HCF136"/>
    <property type="match status" value="1"/>
</dbReference>
<dbReference type="InterPro" id="IPR028203">
    <property type="entry name" value="PSII_CF48-like_dom"/>
</dbReference>
<keyword evidence="8" id="KW-1185">Reference proteome</keyword>
<comment type="subcellular location">
    <subcellularLocation>
        <location evidence="4">Cellular thylakoid lumen</location>
    </subcellularLocation>
    <text evidence="4">Associated with a PSII precusor complex on the lumenal side of the thylakoid membrane.</text>
</comment>
<dbReference type="EMBL" id="MRCB01000008">
    <property type="protein sequence ID" value="OKH23827.1"/>
    <property type="molecule type" value="Genomic_DNA"/>
</dbReference>
<keyword evidence="1 4" id="KW-0602">Photosynthesis</keyword>
<proteinExistence type="inferred from homology"/>
<dbReference type="AlphaFoldDB" id="A0A1U7HJT0"/>
<evidence type="ECO:0000256" key="1">
    <source>
        <dbReference type="ARBA" id="ARBA00022531"/>
    </source>
</evidence>
<dbReference type="PANTHER" id="PTHR47199:SF2">
    <property type="entry name" value="PHOTOSYSTEM II STABILITY_ASSEMBLY FACTOR HCF136, CHLOROPLASTIC"/>
    <property type="match status" value="1"/>
</dbReference>
<sequence length="331" mass="36339" precursor="true">MRKLKQIFILIAFSLFCISCSTVPSTSYNPWSVIQLETESTFADLAFTDDPNHGWLVGSQAALFETTDGGKTWQEKKLDLGEEKASFTAVSFNGQEGWITGKPSILLHTEDGGQSWSRIPLSEKLPGAPNGIVALGSKTAEMVTDLGAIYKTSNGGRTWQALVEGAVGVARTIARSADGKYVAVSARGNFYSTWEPGQTEWTPHNRTSSRRLQTMGYSKDGGLWLLARGGQIQFGSTDGQDEEWGEVIYPEPSTSWGLLDLAYRTPEEIWVSGGSGNVLVSFDRGKTWQKDREIEDTPSNFYKIVFVTPEKGFILGQKGVLLRYEPPAETA</sequence>
<dbReference type="OrthoDB" id="9813892at2"/>
<feature type="signal peptide" evidence="4">
    <location>
        <begin position="1"/>
        <end position="21"/>
    </location>
</feature>
<dbReference type="SUPFAM" id="SSF110296">
    <property type="entry name" value="Oligoxyloglucan reducing end-specific cellobiohydrolase"/>
    <property type="match status" value="1"/>
</dbReference>
<comment type="caution">
    <text evidence="7">The sequence shown here is derived from an EMBL/GenBank/DDBJ whole genome shotgun (WGS) entry which is preliminary data.</text>
</comment>
<dbReference type="PANTHER" id="PTHR47199">
    <property type="entry name" value="PHOTOSYSTEM II STABILITY/ASSEMBLY FACTOR HCF136, CHLOROPLASTIC"/>
    <property type="match status" value="1"/>
</dbReference>
<evidence type="ECO:0000256" key="3">
    <source>
        <dbReference type="ARBA" id="ARBA00023276"/>
    </source>
</evidence>
<keyword evidence="3 4" id="KW-0604">Photosystem II</keyword>
<dbReference type="InterPro" id="IPR016705">
    <property type="entry name" value="Ycf48/Hcf136"/>
</dbReference>
<dbReference type="Pfam" id="PF14870">
    <property type="entry name" value="PSII_BNR"/>
    <property type="match status" value="1"/>
</dbReference>
<dbReference type="GO" id="GO:0031979">
    <property type="term" value="C:plasma membrane-derived thylakoid lumen"/>
    <property type="evidence" value="ECO:0007669"/>
    <property type="project" value="UniProtKB-SubCell"/>
</dbReference>
<dbReference type="GO" id="GO:0015979">
    <property type="term" value="P:photosynthesis"/>
    <property type="evidence" value="ECO:0007669"/>
    <property type="project" value="UniProtKB-KW"/>
</dbReference>
<dbReference type="CDD" id="cd15482">
    <property type="entry name" value="Sialidase_non-viral"/>
    <property type="match status" value="1"/>
</dbReference>
<dbReference type="GO" id="GO:0009523">
    <property type="term" value="C:photosystem II"/>
    <property type="evidence" value="ECO:0007669"/>
    <property type="project" value="UniProtKB-KW"/>
</dbReference>
<dbReference type="Proteomes" id="UP000186868">
    <property type="component" value="Unassembled WGS sequence"/>
</dbReference>
<comment type="similarity">
    <text evidence="4 5">Belongs to the Ycf48 family.</text>
</comment>
<dbReference type="InterPro" id="IPR015943">
    <property type="entry name" value="WD40/YVTN_repeat-like_dom_sf"/>
</dbReference>
<keyword evidence="2 4" id="KW-0732">Signal</keyword>
<feature type="domain" description="Photosynthesis system II assembly factor Ycf48/Hcf136-like" evidence="6">
    <location>
        <begin position="24"/>
        <end position="324"/>
    </location>
</feature>
<evidence type="ECO:0000313" key="7">
    <source>
        <dbReference type="EMBL" id="OKH23827.1"/>
    </source>
</evidence>
<accession>A0A1U7HJT0</accession>
<feature type="chain" id="PRO_5013405274" description="Photosystem II assembly protein Ycf48" evidence="4">
    <location>
        <begin position="22"/>
        <end position="331"/>
    </location>
</feature>
<reference evidence="7 8" key="1">
    <citation type="submission" date="2016-11" db="EMBL/GenBank/DDBJ databases">
        <title>Draft Genome Sequences of Nine Cyanobacterial Strains from Diverse Habitats.</title>
        <authorList>
            <person name="Zhu T."/>
            <person name="Hou S."/>
            <person name="Lu X."/>
            <person name="Hess W.R."/>
        </authorList>
    </citation>
    <scope>NUCLEOTIDE SEQUENCE [LARGE SCALE GENOMIC DNA]</scope>
    <source>
        <strain evidence="7 8">NIES-593</strain>
    </source>
</reference>
<dbReference type="NCBIfam" id="NF010237">
    <property type="entry name" value="PRK13684.1"/>
    <property type="match status" value="1"/>
</dbReference>
<comment type="domain">
    <text evidence="4">A 7-bladed beta-propeller torus, about 55 by 55 Angstroms, with a depth of about 25 Angstroms and a central pore.</text>
</comment>
<protein>
    <recommendedName>
        <fullName evidence="4 5">Photosystem II assembly protein Ycf48</fullName>
    </recommendedName>
</protein>
<dbReference type="STRING" id="1921803.NIES593_09230"/>